<name>A0A636P6R8_SALET</name>
<reference evidence="2" key="1">
    <citation type="submission" date="2018-07" db="EMBL/GenBank/DDBJ databases">
        <authorList>
            <person name="Ashton P.M."/>
            <person name="Dallman T."/>
            <person name="Nair S."/>
            <person name="De Pinna E."/>
            <person name="Peters T."/>
            <person name="Grant K."/>
        </authorList>
    </citation>
    <scope>NUCLEOTIDE SEQUENCE [LARGE SCALE GENOMIC DNA]</scope>
    <source>
        <strain evidence="2">343736</strain>
    </source>
</reference>
<proteinExistence type="predicted"/>
<dbReference type="AlphaFoldDB" id="A0A636P6R8"/>
<protein>
    <submittedName>
        <fullName evidence="2">Uncharacterized protein</fullName>
    </submittedName>
</protein>
<dbReference type="Gene3D" id="6.10.140.1630">
    <property type="match status" value="1"/>
</dbReference>
<gene>
    <name evidence="2" type="ORF">CC928_21940</name>
</gene>
<evidence type="ECO:0000313" key="2">
    <source>
        <dbReference type="EMBL" id="EDI1036926.1"/>
    </source>
</evidence>
<evidence type="ECO:0000256" key="1">
    <source>
        <dbReference type="SAM" id="MobiDB-lite"/>
    </source>
</evidence>
<feature type="region of interest" description="Disordered" evidence="1">
    <location>
        <begin position="1"/>
        <end position="28"/>
    </location>
</feature>
<sequence length="67" mass="6797">MTQRVISTGGVPTTVPSTSDNPAPATSSTAGIVKQMTFTPQLTAAPTQADFNALLTKLITSGQMASS</sequence>
<dbReference type="Proteomes" id="UP000839562">
    <property type="component" value="Unassembled WGS sequence"/>
</dbReference>
<comment type="caution">
    <text evidence="2">The sequence shown here is derived from an EMBL/GenBank/DDBJ whole genome shotgun (WGS) entry which is preliminary data.</text>
</comment>
<dbReference type="EMBL" id="AAMJVP010000036">
    <property type="protein sequence ID" value="EDI1036926.1"/>
    <property type="molecule type" value="Genomic_DNA"/>
</dbReference>
<accession>A0A636P6R8</accession>
<organism evidence="2">
    <name type="scientific">Salmonella enterica subsp. enterica serovar Guildford</name>
    <dbReference type="NCBI Taxonomy" id="2564497"/>
    <lineage>
        <taxon>Bacteria</taxon>
        <taxon>Pseudomonadati</taxon>
        <taxon>Pseudomonadota</taxon>
        <taxon>Gammaproteobacteria</taxon>
        <taxon>Enterobacterales</taxon>
        <taxon>Enterobacteriaceae</taxon>
        <taxon>Salmonella</taxon>
    </lineage>
</organism>